<dbReference type="PANTHER" id="PTHR34494">
    <property type="entry name" value="PROTEIN CBG25024"/>
    <property type="match status" value="1"/>
</dbReference>
<protein>
    <submittedName>
        <fullName evidence="2">Uncharacterized protein</fullName>
    </submittedName>
</protein>
<dbReference type="Proteomes" id="UP000000305">
    <property type="component" value="Unassembled WGS sequence"/>
</dbReference>
<dbReference type="KEGG" id="dpx:DAPPUDRAFT_107683"/>
<keyword evidence="3" id="KW-1185">Reference proteome</keyword>
<accession>E9GXX1</accession>
<keyword evidence="1" id="KW-0472">Membrane</keyword>
<proteinExistence type="predicted"/>
<evidence type="ECO:0000313" key="2">
    <source>
        <dbReference type="EMBL" id="EFX75733.1"/>
    </source>
</evidence>
<dbReference type="InParanoid" id="E9GXX1"/>
<sequence length="288" mass="30884">MKTTDCSASQQSCICTSITVKRLQLTPQDVVDHYVRASWLHSSLNEVSAQGGGNSHDFNSARQFQQDEMLQRYPSCTRQRMVTDSRMVDWIPGLSQVKSLVQLACKDPVGAEETQKNFVTQCPGFAHVVGGVAFGLGLLTKNDKMTKFGMKALKGGTQTVVDLVDAIPVVGHLKGVIHLAAGDDDGATRALNAANRTSVAMTGTGVLVAAGPFAAFMVTPLATIVYGGVTSLVKRELPGKRGKSKNMDRCFVCLSRDHEICYVATDHVTSSVDISEGSSNSLLQDMDL</sequence>
<dbReference type="OrthoDB" id="6162903at2759"/>
<dbReference type="EMBL" id="GL732573">
    <property type="protein sequence ID" value="EFX75733.1"/>
    <property type="molecule type" value="Genomic_DNA"/>
</dbReference>
<dbReference type="AlphaFoldDB" id="E9GXX1"/>
<keyword evidence="1" id="KW-0812">Transmembrane</keyword>
<gene>
    <name evidence="2" type="ORF">DAPPUDRAFT_107683</name>
</gene>
<evidence type="ECO:0000313" key="3">
    <source>
        <dbReference type="Proteomes" id="UP000000305"/>
    </source>
</evidence>
<keyword evidence="1" id="KW-1133">Transmembrane helix</keyword>
<reference evidence="2 3" key="1">
    <citation type="journal article" date="2011" name="Science">
        <title>The ecoresponsive genome of Daphnia pulex.</title>
        <authorList>
            <person name="Colbourne J.K."/>
            <person name="Pfrender M.E."/>
            <person name="Gilbert D."/>
            <person name="Thomas W.K."/>
            <person name="Tucker A."/>
            <person name="Oakley T.H."/>
            <person name="Tokishita S."/>
            <person name="Aerts A."/>
            <person name="Arnold G.J."/>
            <person name="Basu M.K."/>
            <person name="Bauer D.J."/>
            <person name="Caceres C.E."/>
            <person name="Carmel L."/>
            <person name="Casola C."/>
            <person name="Choi J.H."/>
            <person name="Detter J.C."/>
            <person name="Dong Q."/>
            <person name="Dusheyko S."/>
            <person name="Eads B.D."/>
            <person name="Frohlich T."/>
            <person name="Geiler-Samerotte K.A."/>
            <person name="Gerlach D."/>
            <person name="Hatcher P."/>
            <person name="Jogdeo S."/>
            <person name="Krijgsveld J."/>
            <person name="Kriventseva E.V."/>
            <person name="Kultz D."/>
            <person name="Laforsch C."/>
            <person name="Lindquist E."/>
            <person name="Lopez J."/>
            <person name="Manak J.R."/>
            <person name="Muller J."/>
            <person name="Pangilinan J."/>
            <person name="Patwardhan R.P."/>
            <person name="Pitluck S."/>
            <person name="Pritham E.J."/>
            <person name="Rechtsteiner A."/>
            <person name="Rho M."/>
            <person name="Rogozin I.B."/>
            <person name="Sakarya O."/>
            <person name="Salamov A."/>
            <person name="Schaack S."/>
            <person name="Shapiro H."/>
            <person name="Shiga Y."/>
            <person name="Skalitzky C."/>
            <person name="Smith Z."/>
            <person name="Souvorov A."/>
            <person name="Sung W."/>
            <person name="Tang Z."/>
            <person name="Tsuchiya D."/>
            <person name="Tu H."/>
            <person name="Vos H."/>
            <person name="Wang M."/>
            <person name="Wolf Y.I."/>
            <person name="Yamagata H."/>
            <person name="Yamada T."/>
            <person name="Ye Y."/>
            <person name="Shaw J.R."/>
            <person name="Andrews J."/>
            <person name="Crease T.J."/>
            <person name="Tang H."/>
            <person name="Lucas S.M."/>
            <person name="Robertson H.M."/>
            <person name="Bork P."/>
            <person name="Koonin E.V."/>
            <person name="Zdobnov E.M."/>
            <person name="Grigoriev I.V."/>
            <person name="Lynch M."/>
            <person name="Boore J.L."/>
        </authorList>
    </citation>
    <scope>NUCLEOTIDE SEQUENCE [LARGE SCALE GENOMIC DNA]</scope>
</reference>
<organism evidence="2 3">
    <name type="scientific">Daphnia pulex</name>
    <name type="common">Water flea</name>
    <dbReference type="NCBI Taxonomy" id="6669"/>
    <lineage>
        <taxon>Eukaryota</taxon>
        <taxon>Metazoa</taxon>
        <taxon>Ecdysozoa</taxon>
        <taxon>Arthropoda</taxon>
        <taxon>Crustacea</taxon>
        <taxon>Branchiopoda</taxon>
        <taxon>Diplostraca</taxon>
        <taxon>Cladocera</taxon>
        <taxon>Anomopoda</taxon>
        <taxon>Daphniidae</taxon>
        <taxon>Daphnia</taxon>
    </lineage>
</organism>
<dbReference type="PANTHER" id="PTHR34494:SF1">
    <property type="entry name" value="PROTEIN CBG25024"/>
    <property type="match status" value="1"/>
</dbReference>
<feature type="transmembrane region" description="Helical" evidence="1">
    <location>
        <begin position="206"/>
        <end position="233"/>
    </location>
</feature>
<evidence type="ECO:0000256" key="1">
    <source>
        <dbReference type="SAM" id="Phobius"/>
    </source>
</evidence>
<dbReference type="HOGENOM" id="CLU_084308_0_0_1"/>
<name>E9GXX1_DAPPU</name>